<keyword evidence="4" id="KW-1185">Reference proteome</keyword>
<accession>A0A7J9ASF8</accession>
<reference evidence="3 4" key="1">
    <citation type="journal article" date="2019" name="Genome Biol. Evol.">
        <title>Insights into the evolution of the New World diploid cottons (Gossypium, subgenus Houzingenia) based on genome sequencing.</title>
        <authorList>
            <person name="Grover C.E."/>
            <person name="Arick M.A. 2nd"/>
            <person name="Thrash A."/>
            <person name="Conover J.L."/>
            <person name="Sanders W.S."/>
            <person name="Peterson D.G."/>
            <person name="Frelichowski J.E."/>
            <person name="Scheffler J.A."/>
            <person name="Scheffler B.E."/>
            <person name="Wendel J.F."/>
        </authorList>
    </citation>
    <scope>NUCLEOTIDE SEQUENCE [LARGE SCALE GENOMIC DNA]</scope>
    <source>
        <strain evidence="3">4</strain>
        <tissue evidence="3">Leaf</tissue>
    </source>
</reference>
<evidence type="ECO:0000313" key="3">
    <source>
        <dbReference type="EMBL" id="MBA0726344.1"/>
    </source>
</evidence>
<keyword evidence="1" id="KW-0472">Membrane</keyword>
<evidence type="ECO:0000259" key="2">
    <source>
        <dbReference type="PROSITE" id="PS51792"/>
    </source>
</evidence>
<keyword evidence="1" id="KW-1133">Transmembrane helix</keyword>
<feature type="transmembrane region" description="Helical" evidence="1">
    <location>
        <begin position="30"/>
        <end position="49"/>
    </location>
</feature>
<dbReference type="PANTHER" id="PTHR13848">
    <property type="entry name" value="PROTEIN YIPPEE-LIKE CG15309-RELATED"/>
    <property type="match status" value="1"/>
</dbReference>
<comment type="caution">
    <text evidence="3">The sequence shown here is derived from an EMBL/GenBank/DDBJ whole genome shotgun (WGS) entry which is preliminary data.</text>
</comment>
<proteinExistence type="predicted"/>
<feature type="domain" description="Yippee" evidence="2">
    <location>
        <begin position="13"/>
        <end position="124"/>
    </location>
</feature>
<feature type="non-terminal residue" evidence="3">
    <location>
        <position position="144"/>
    </location>
</feature>
<organism evidence="3 4">
    <name type="scientific">Gossypium laxum</name>
    <dbReference type="NCBI Taxonomy" id="34288"/>
    <lineage>
        <taxon>Eukaryota</taxon>
        <taxon>Viridiplantae</taxon>
        <taxon>Streptophyta</taxon>
        <taxon>Embryophyta</taxon>
        <taxon>Tracheophyta</taxon>
        <taxon>Spermatophyta</taxon>
        <taxon>Magnoliopsida</taxon>
        <taxon>eudicotyledons</taxon>
        <taxon>Gunneridae</taxon>
        <taxon>Pentapetalae</taxon>
        <taxon>rosids</taxon>
        <taxon>malvids</taxon>
        <taxon>Malvales</taxon>
        <taxon>Malvaceae</taxon>
        <taxon>Malvoideae</taxon>
        <taxon>Gossypium</taxon>
    </lineage>
</organism>
<feature type="transmembrane region" description="Helical" evidence="1">
    <location>
        <begin position="115"/>
        <end position="135"/>
    </location>
</feature>
<name>A0A7J9ASF8_9ROSI</name>
<protein>
    <recommendedName>
        <fullName evidence="2">Yippee domain-containing protein</fullName>
    </recommendedName>
</protein>
<dbReference type="PROSITE" id="PS51792">
    <property type="entry name" value="YIPPEE"/>
    <property type="match status" value="1"/>
</dbReference>
<dbReference type="InterPro" id="IPR034751">
    <property type="entry name" value="Yippee"/>
</dbReference>
<dbReference type="EMBL" id="JABEZV010000012">
    <property type="protein sequence ID" value="MBA0726344.1"/>
    <property type="molecule type" value="Genomic_DNA"/>
</dbReference>
<sequence>NAIAFNCSKLSYDCDFSLLNQGRVCRKWDLKLCTIFVFYGSIGSILSLFRRVNVSVGEKEDRLMITGLHTVADIFCIGCGSIVGWKYLSVTRIVSFRNLPMRRARSTKKENPYLNGLRCLVLMEAIIGLAMKHMLVEVMQMMFD</sequence>
<feature type="transmembrane region" description="Helical" evidence="1">
    <location>
        <begin position="69"/>
        <end position="94"/>
    </location>
</feature>
<keyword evidence="1" id="KW-0812">Transmembrane</keyword>
<dbReference type="InterPro" id="IPR039058">
    <property type="entry name" value="Yippee_fam"/>
</dbReference>
<evidence type="ECO:0000256" key="1">
    <source>
        <dbReference type="SAM" id="Phobius"/>
    </source>
</evidence>
<dbReference type="AlphaFoldDB" id="A0A7J9ASF8"/>
<dbReference type="Proteomes" id="UP000593574">
    <property type="component" value="Unassembled WGS sequence"/>
</dbReference>
<gene>
    <name evidence="3" type="ORF">Golax_002177</name>
</gene>
<evidence type="ECO:0000313" key="4">
    <source>
        <dbReference type="Proteomes" id="UP000593574"/>
    </source>
</evidence>